<dbReference type="EMBL" id="BQNB010008487">
    <property type="protein sequence ID" value="GJS50041.1"/>
    <property type="molecule type" value="Genomic_DNA"/>
</dbReference>
<name>A0ABQ4WB01_9ASTR</name>
<evidence type="ECO:0000259" key="2">
    <source>
        <dbReference type="Pfam" id="PF03732"/>
    </source>
</evidence>
<gene>
    <name evidence="3" type="ORF">Tco_0600162</name>
</gene>
<feature type="domain" description="Retrotransposon gag" evidence="2">
    <location>
        <begin position="106"/>
        <end position="171"/>
    </location>
</feature>
<proteinExistence type="predicted"/>
<accession>A0ABQ4WB01</accession>
<evidence type="ECO:0000313" key="3">
    <source>
        <dbReference type="EMBL" id="GJS50041.1"/>
    </source>
</evidence>
<evidence type="ECO:0000256" key="1">
    <source>
        <dbReference type="SAM" id="MobiDB-lite"/>
    </source>
</evidence>
<keyword evidence="4" id="KW-1185">Reference proteome</keyword>
<comment type="caution">
    <text evidence="3">The sequence shown here is derived from an EMBL/GenBank/DDBJ whole genome shotgun (WGS) entry which is preliminary data.</text>
</comment>
<dbReference type="InterPro" id="IPR005162">
    <property type="entry name" value="Retrotrans_gag_dom"/>
</dbReference>
<evidence type="ECO:0000313" key="4">
    <source>
        <dbReference type="Proteomes" id="UP001151760"/>
    </source>
</evidence>
<feature type="compositionally biased region" description="Low complexity" evidence="1">
    <location>
        <begin position="27"/>
        <end position="49"/>
    </location>
</feature>
<dbReference type="Pfam" id="PF03732">
    <property type="entry name" value="Retrotrans_gag"/>
    <property type="match status" value="1"/>
</dbReference>
<protein>
    <recommendedName>
        <fullName evidence="2">Retrotransposon gag domain-containing protein</fullName>
    </recommendedName>
</protein>
<sequence>MTFDAIDQLITQRVLEALTAHEANQSNRNGNRNRNENGNEGGNHNETNGNAGGAMQATRGCTYKEFLNFQPHMFSGTEGVVGLARWFKKKESVLHISNYATNCQVKFATCTLTDGALTWWISHVKTVGIDAAYEMPWKELMKMMTEVYCLRNKIQKMENELCNLTVKGNDVVGYT</sequence>
<reference evidence="3" key="1">
    <citation type="journal article" date="2022" name="Int. J. Mol. Sci.">
        <title>Draft Genome of Tanacetum Coccineum: Genomic Comparison of Closely Related Tanacetum-Family Plants.</title>
        <authorList>
            <person name="Yamashiro T."/>
            <person name="Shiraishi A."/>
            <person name="Nakayama K."/>
            <person name="Satake H."/>
        </authorList>
    </citation>
    <scope>NUCLEOTIDE SEQUENCE</scope>
</reference>
<organism evidence="3 4">
    <name type="scientific">Tanacetum coccineum</name>
    <dbReference type="NCBI Taxonomy" id="301880"/>
    <lineage>
        <taxon>Eukaryota</taxon>
        <taxon>Viridiplantae</taxon>
        <taxon>Streptophyta</taxon>
        <taxon>Embryophyta</taxon>
        <taxon>Tracheophyta</taxon>
        <taxon>Spermatophyta</taxon>
        <taxon>Magnoliopsida</taxon>
        <taxon>eudicotyledons</taxon>
        <taxon>Gunneridae</taxon>
        <taxon>Pentapetalae</taxon>
        <taxon>asterids</taxon>
        <taxon>campanulids</taxon>
        <taxon>Asterales</taxon>
        <taxon>Asteraceae</taxon>
        <taxon>Asteroideae</taxon>
        <taxon>Anthemideae</taxon>
        <taxon>Anthemidinae</taxon>
        <taxon>Tanacetum</taxon>
    </lineage>
</organism>
<feature type="region of interest" description="Disordered" evidence="1">
    <location>
        <begin position="21"/>
        <end position="53"/>
    </location>
</feature>
<dbReference type="Proteomes" id="UP001151760">
    <property type="component" value="Unassembled WGS sequence"/>
</dbReference>
<reference evidence="3" key="2">
    <citation type="submission" date="2022-01" db="EMBL/GenBank/DDBJ databases">
        <authorList>
            <person name="Yamashiro T."/>
            <person name="Shiraishi A."/>
            <person name="Satake H."/>
            <person name="Nakayama K."/>
        </authorList>
    </citation>
    <scope>NUCLEOTIDE SEQUENCE</scope>
</reference>